<dbReference type="PANTHER" id="PTHR42698:SF1">
    <property type="entry name" value="GTPASE ERA, MITOCHONDRIAL"/>
    <property type="match status" value="1"/>
</dbReference>
<dbReference type="CDD" id="cd04163">
    <property type="entry name" value="Era"/>
    <property type="match status" value="1"/>
</dbReference>
<feature type="region of interest" description="G1" evidence="7">
    <location>
        <begin position="10"/>
        <end position="17"/>
    </location>
</feature>
<dbReference type="GO" id="GO:0000028">
    <property type="term" value="P:ribosomal small subunit assembly"/>
    <property type="evidence" value="ECO:0007669"/>
    <property type="project" value="TreeGrafter"/>
</dbReference>
<sequence length="282" mass="31933">MKTGFVTLFGRSNVGKSTLLNRLVGTKVAITSPKPQTTRHQIQGVVHSEDGQIVFVDTPGIFTTSRDNLTKYLNKTAQSALKDVDIVIHVVDPTRPIGPEDKKIFSIIRELKLPKVLVINKIDVYQPRYLASFEAMADEYDTVVKLSAKDGQHTKALVNALIELLPEGDPIYEHGQFTNLDNEFWFAELIREKLFLRLSEEVPYSLTVKVDEIERRADNTLYIKARIITNADRYKGMIVGKGGRGIKEIGQSARREIENATNSNVYLDLQVSVNEHWTEEYK</sequence>
<evidence type="ECO:0000256" key="7">
    <source>
        <dbReference type="PROSITE-ProRule" id="PRU01050"/>
    </source>
</evidence>
<dbReference type="Gene3D" id="3.40.50.300">
    <property type="entry name" value="P-loop containing nucleotide triphosphate hydrolases"/>
    <property type="match status" value="1"/>
</dbReference>
<comment type="caution">
    <text evidence="6">Lacks conserved residue(s) required for the propagation of feature annotation.</text>
</comment>
<comment type="similarity">
    <text evidence="1 6 7 8">Belongs to the TRAFAC class TrmE-Era-EngA-EngB-Septin-like GTPase superfamily. Era GTPase family.</text>
</comment>
<dbReference type="Pfam" id="PF01926">
    <property type="entry name" value="MMR_HSR1"/>
    <property type="match status" value="1"/>
</dbReference>
<comment type="subcellular location">
    <subcellularLocation>
        <location evidence="6">Cytoplasm</location>
    </subcellularLocation>
    <subcellularLocation>
        <location evidence="6">Cell membrane</location>
        <topology evidence="6">Peripheral membrane protein</topology>
    </subcellularLocation>
</comment>
<dbReference type="InterPro" id="IPR006073">
    <property type="entry name" value="GTP-bd"/>
</dbReference>
<proteinExistence type="inferred from homology"/>
<evidence type="ECO:0000256" key="4">
    <source>
        <dbReference type="ARBA" id="ARBA00022884"/>
    </source>
</evidence>
<keyword evidence="6" id="KW-0699">rRNA-binding</keyword>
<dbReference type="PANTHER" id="PTHR42698">
    <property type="entry name" value="GTPASE ERA"/>
    <property type="match status" value="1"/>
</dbReference>
<dbReference type="GO" id="GO:0003924">
    <property type="term" value="F:GTPase activity"/>
    <property type="evidence" value="ECO:0007669"/>
    <property type="project" value="UniProtKB-UniRule"/>
</dbReference>
<dbReference type="Proteomes" id="UP000230084">
    <property type="component" value="Unassembled WGS sequence"/>
</dbReference>
<dbReference type="Pfam" id="PF07650">
    <property type="entry name" value="KH_2"/>
    <property type="match status" value="1"/>
</dbReference>
<dbReference type="SUPFAM" id="SSF54814">
    <property type="entry name" value="Prokaryotic type KH domain (KH-domain type II)"/>
    <property type="match status" value="1"/>
</dbReference>
<feature type="region of interest" description="G2" evidence="7">
    <location>
        <begin position="36"/>
        <end position="40"/>
    </location>
</feature>
<name>A0A2H0RN43_9BACT</name>
<feature type="region of interest" description="G3" evidence="7">
    <location>
        <begin position="57"/>
        <end position="60"/>
    </location>
</feature>
<evidence type="ECO:0000259" key="10">
    <source>
        <dbReference type="PROSITE" id="PS51713"/>
    </source>
</evidence>
<reference evidence="11 12" key="1">
    <citation type="submission" date="2017-09" db="EMBL/GenBank/DDBJ databases">
        <title>Depth-based differentiation of microbial function through sediment-hosted aquifers and enrichment of novel symbionts in the deep terrestrial subsurface.</title>
        <authorList>
            <person name="Probst A.J."/>
            <person name="Ladd B."/>
            <person name="Jarett J.K."/>
            <person name="Geller-Mcgrath D.E."/>
            <person name="Sieber C.M."/>
            <person name="Emerson J.B."/>
            <person name="Anantharaman K."/>
            <person name="Thomas B.C."/>
            <person name="Malmstrom R."/>
            <person name="Stieglmeier M."/>
            <person name="Klingl A."/>
            <person name="Woyke T."/>
            <person name="Ryan C.M."/>
            <person name="Banfield J.F."/>
        </authorList>
    </citation>
    <scope>NUCLEOTIDE SEQUENCE [LARGE SCALE GENOMIC DNA]</scope>
    <source>
        <strain evidence="11">CG10_big_fil_rev_8_21_14_0_10_50_16</strain>
    </source>
</reference>
<evidence type="ECO:0000313" key="12">
    <source>
        <dbReference type="Proteomes" id="UP000230084"/>
    </source>
</evidence>
<evidence type="ECO:0000256" key="6">
    <source>
        <dbReference type="HAMAP-Rule" id="MF_00367"/>
    </source>
</evidence>
<gene>
    <name evidence="6" type="primary">era</name>
    <name evidence="11" type="ORF">COV06_01040</name>
</gene>
<evidence type="ECO:0000256" key="1">
    <source>
        <dbReference type="ARBA" id="ARBA00007921"/>
    </source>
</evidence>
<dbReference type="AlphaFoldDB" id="A0A2H0RN43"/>
<comment type="caution">
    <text evidence="11">The sequence shown here is derived from an EMBL/GenBank/DDBJ whole genome shotgun (WGS) entry which is preliminary data.</text>
</comment>
<keyword evidence="3 6" id="KW-0547">Nucleotide-binding</keyword>
<comment type="subunit">
    <text evidence="6">Monomer.</text>
</comment>
<dbReference type="InterPro" id="IPR009019">
    <property type="entry name" value="KH_sf_prok-type"/>
</dbReference>
<dbReference type="NCBIfam" id="NF000908">
    <property type="entry name" value="PRK00089.1"/>
    <property type="match status" value="1"/>
</dbReference>
<keyword evidence="6" id="KW-0690">Ribosome biogenesis</keyword>
<dbReference type="SUPFAM" id="SSF52540">
    <property type="entry name" value="P-loop containing nucleoside triphosphate hydrolases"/>
    <property type="match status" value="1"/>
</dbReference>
<accession>A0A2H0RN43</accession>
<dbReference type="InterPro" id="IPR005662">
    <property type="entry name" value="GTPase_Era-like"/>
</dbReference>
<dbReference type="InterPro" id="IPR005225">
    <property type="entry name" value="Small_GTP-bd"/>
</dbReference>
<dbReference type="GO" id="GO:0070181">
    <property type="term" value="F:small ribosomal subunit rRNA binding"/>
    <property type="evidence" value="ECO:0007669"/>
    <property type="project" value="UniProtKB-UniRule"/>
</dbReference>
<comment type="function">
    <text evidence="6">An essential GTPase that binds both GDP and GTP, with rapid nucleotide exchange. Plays a role in 16S rRNA processing and 30S ribosomal subunit biogenesis and possibly also in cell cycle regulation and energy metabolism.</text>
</comment>
<dbReference type="PROSITE" id="PS51713">
    <property type="entry name" value="G_ERA"/>
    <property type="match status" value="1"/>
</dbReference>
<feature type="region of interest" description="G4" evidence="7">
    <location>
        <begin position="120"/>
        <end position="123"/>
    </location>
</feature>
<evidence type="ECO:0000256" key="3">
    <source>
        <dbReference type="ARBA" id="ARBA00022741"/>
    </source>
</evidence>
<keyword evidence="6" id="KW-0472">Membrane</keyword>
<keyword evidence="5 6" id="KW-0342">GTP-binding</keyword>
<dbReference type="PRINTS" id="PR00326">
    <property type="entry name" value="GTP1OBG"/>
</dbReference>
<dbReference type="InterPro" id="IPR030388">
    <property type="entry name" value="G_ERA_dom"/>
</dbReference>
<dbReference type="EMBL" id="PCYM01000001">
    <property type="protein sequence ID" value="PIR47969.1"/>
    <property type="molecule type" value="Genomic_DNA"/>
</dbReference>
<protein>
    <recommendedName>
        <fullName evidence="2 6">GTPase Era</fullName>
    </recommendedName>
</protein>
<evidence type="ECO:0000256" key="2">
    <source>
        <dbReference type="ARBA" id="ARBA00020484"/>
    </source>
</evidence>
<feature type="region of interest" description="G5" evidence="7">
    <location>
        <begin position="146"/>
        <end position="148"/>
    </location>
</feature>
<dbReference type="InterPro" id="IPR004044">
    <property type="entry name" value="KH_dom_type_2"/>
</dbReference>
<dbReference type="InterPro" id="IPR015946">
    <property type="entry name" value="KH_dom-like_a/b"/>
</dbReference>
<keyword evidence="6" id="KW-0963">Cytoplasm</keyword>
<dbReference type="GO" id="GO:0005886">
    <property type="term" value="C:plasma membrane"/>
    <property type="evidence" value="ECO:0007669"/>
    <property type="project" value="UniProtKB-SubCell"/>
</dbReference>
<keyword evidence="4 6" id="KW-0694">RNA-binding</keyword>
<dbReference type="GO" id="GO:0005829">
    <property type="term" value="C:cytosol"/>
    <property type="evidence" value="ECO:0007669"/>
    <property type="project" value="TreeGrafter"/>
</dbReference>
<dbReference type="InterPro" id="IPR027417">
    <property type="entry name" value="P-loop_NTPase"/>
</dbReference>
<feature type="binding site" evidence="6">
    <location>
        <begin position="57"/>
        <end position="61"/>
    </location>
    <ligand>
        <name>GTP</name>
        <dbReference type="ChEBI" id="CHEBI:37565"/>
    </ligand>
</feature>
<dbReference type="GO" id="GO:0043024">
    <property type="term" value="F:ribosomal small subunit binding"/>
    <property type="evidence" value="ECO:0007669"/>
    <property type="project" value="TreeGrafter"/>
</dbReference>
<dbReference type="CDD" id="cd22534">
    <property type="entry name" value="KH-II_Era"/>
    <property type="match status" value="1"/>
</dbReference>
<feature type="domain" description="Era-type G" evidence="10">
    <location>
        <begin position="2"/>
        <end position="167"/>
    </location>
</feature>
<dbReference type="HAMAP" id="MF_00367">
    <property type="entry name" value="GTPase_Era"/>
    <property type="match status" value="1"/>
</dbReference>
<dbReference type="GO" id="GO:0005525">
    <property type="term" value="F:GTP binding"/>
    <property type="evidence" value="ECO:0007669"/>
    <property type="project" value="UniProtKB-UniRule"/>
</dbReference>
<keyword evidence="6" id="KW-1003">Cell membrane</keyword>
<dbReference type="Gene3D" id="3.30.300.20">
    <property type="match status" value="1"/>
</dbReference>
<dbReference type="PROSITE" id="PS50823">
    <property type="entry name" value="KH_TYPE_2"/>
    <property type="match status" value="1"/>
</dbReference>
<dbReference type="NCBIfam" id="TIGR00231">
    <property type="entry name" value="small_GTP"/>
    <property type="match status" value="1"/>
</dbReference>
<evidence type="ECO:0000259" key="9">
    <source>
        <dbReference type="PROSITE" id="PS50823"/>
    </source>
</evidence>
<evidence type="ECO:0000256" key="8">
    <source>
        <dbReference type="RuleBase" id="RU003761"/>
    </source>
</evidence>
<organism evidence="11 12">
    <name type="scientific">Candidatus Uhrbacteria bacterium CG10_big_fil_rev_8_21_14_0_10_50_16</name>
    <dbReference type="NCBI Taxonomy" id="1975039"/>
    <lineage>
        <taxon>Bacteria</taxon>
        <taxon>Candidatus Uhriibacteriota</taxon>
    </lineage>
</organism>
<feature type="binding site" evidence="6">
    <location>
        <begin position="120"/>
        <end position="123"/>
    </location>
    <ligand>
        <name>GTP</name>
        <dbReference type="ChEBI" id="CHEBI:37565"/>
    </ligand>
</feature>
<evidence type="ECO:0000256" key="5">
    <source>
        <dbReference type="ARBA" id="ARBA00023134"/>
    </source>
</evidence>
<evidence type="ECO:0000313" key="11">
    <source>
        <dbReference type="EMBL" id="PIR47969.1"/>
    </source>
</evidence>
<dbReference type="NCBIfam" id="TIGR00436">
    <property type="entry name" value="era"/>
    <property type="match status" value="1"/>
</dbReference>
<feature type="domain" description="KH type-2" evidence="9">
    <location>
        <begin position="190"/>
        <end position="275"/>
    </location>
</feature>